<name>A0A371FV16_MUCPR</name>
<accession>A0A371FV16</accession>
<keyword evidence="2" id="KW-1185">Reference proteome</keyword>
<comment type="caution">
    <text evidence="1">The sequence shown here is derived from an EMBL/GenBank/DDBJ whole genome shotgun (WGS) entry which is preliminary data.</text>
</comment>
<evidence type="ECO:0000313" key="2">
    <source>
        <dbReference type="Proteomes" id="UP000257109"/>
    </source>
</evidence>
<reference evidence="1" key="1">
    <citation type="submission" date="2018-05" db="EMBL/GenBank/DDBJ databases">
        <title>Draft genome of Mucuna pruriens seed.</title>
        <authorList>
            <person name="Nnadi N.E."/>
            <person name="Vos R."/>
            <person name="Hasami M.H."/>
            <person name="Devisetty U.K."/>
            <person name="Aguiy J.C."/>
        </authorList>
    </citation>
    <scope>NUCLEOTIDE SEQUENCE [LARGE SCALE GENOMIC DNA]</scope>
    <source>
        <strain evidence="1">JCA_2017</strain>
    </source>
</reference>
<gene>
    <name evidence="1" type="ORF">CR513_37083</name>
</gene>
<feature type="non-terminal residue" evidence="1">
    <location>
        <position position="1"/>
    </location>
</feature>
<proteinExistence type="predicted"/>
<dbReference type="AlphaFoldDB" id="A0A371FV16"/>
<evidence type="ECO:0000313" key="1">
    <source>
        <dbReference type="EMBL" id="RDX82159.1"/>
    </source>
</evidence>
<sequence length="84" mass="9634">MPKEFRSNNTFNVIDLTPCDVGVEELNLRANYLQEGEDDAYTKRTTPTLQGPITKGRLRRIQEEVQHQLTTLRDLGEGYRGPID</sequence>
<protein>
    <submittedName>
        <fullName evidence="1">Uncharacterized protein</fullName>
    </submittedName>
</protein>
<organism evidence="1 2">
    <name type="scientific">Mucuna pruriens</name>
    <name type="common">Velvet bean</name>
    <name type="synonym">Dolichos pruriens</name>
    <dbReference type="NCBI Taxonomy" id="157652"/>
    <lineage>
        <taxon>Eukaryota</taxon>
        <taxon>Viridiplantae</taxon>
        <taxon>Streptophyta</taxon>
        <taxon>Embryophyta</taxon>
        <taxon>Tracheophyta</taxon>
        <taxon>Spermatophyta</taxon>
        <taxon>Magnoliopsida</taxon>
        <taxon>eudicotyledons</taxon>
        <taxon>Gunneridae</taxon>
        <taxon>Pentapetalae</taxon>
        <taxon>rosids</taxon>
        <taxon>fabids</taxon>
        <taxon>Fabales</taxon>
        <taxon>Fabaceae</taxon>
        <taxon>Papilionoideae</taxon>
        <taxon>50 kb inversion clade</taxon>
        <taxon>NPAAA clade</taxon>
        <taxon>indigoferoid/millettioid clade</taxon>
        <taxon>Phaseoleae</taxon>
        <taxon>Mucuna</taxon>
    </lineage>
</organism>
<dbReference type="EMBL" id="QJKJ01007713">
    <property type="protein sequence ID" value="RDX82159.1"/>
    <property type="molecule type" value="Genomic_DNA"/>
</dbReference>
<dbReference type="Proteomes" id="UP000257109">
    <property type="component" value="Unassembled WGS sequence"/>
</dbReference>